<feature type="region of interest" description="Disordered" evidence="2">
    <location>
        <begin position="150"/>
        <end position="170"/>
    </location>
</feature>
<dbReference type="Gene3D" id="2.120.10.30">
    <property type="entry name" value="TolB, C-terminal domain"/>
    <property type="match status" value="1"/>
</dbReference>
<dbReference type="GO" id="GO:0004341">
    <property type="term" value="F:gluconolactonase activity"/>
    <property type="evidence" value="ECO:0007669"/>
    <property type="project" value="TreeGrafter"/>
</dbReference>
<gene>
    <name evidence="4" type="ORF">D0863_16325</name>
</gene>
<dbReference type="InterPro" id="IPR013658">
    <property type="entry name" value="SGL"/>
</dbReference>
<dbReference type="Proteomes" id="UP000269276">
    <property type="component" value="Unassembled WGS sequence"/>
</dbReference>
<feature type="domain" description="SMP-30/Gluconolactonase/LRE-like region" evidence="3">
    <location>
        <begin position="22"/>
        <end position="149"/>
    </location>
</feature>
<dbReference type="InterPro" id="IPR011042">
    <property type="entry name" value="6-blade_b-propeller_TolB-like"/>
</dbReference>
<dbReference type="EMBL" id="QWIP01001834">
    <property type="protein sequence ID" value="RMY43313.1"/>
    <property type="molecule type" value="Genomic_DNA"/>
</dbReference>
<dbReference type="GO" id="GO:0005509">
    <property type="term" value="F:calcium ion binding"/>
    <property type="evidence" value="ECO:0007669"/>
    <property type="project" value="TreeGrafter"/>
</dbReference>
<evidence type="ECO:0000313" key="5">
    <source>
        <dbReference type="Proteomes" id="UP000269276"/>
    </source>
</evidence>
<feature type="region of interest" description="Disordered" evidence="2">
    <location>
        <begin position="105"/>
        <end position="125"/>
    </location>
</feature>
<feature type="compositionally biased region" description="Polar residues" evidence="2">
    <location>
        <begin position="150"/>
        <end position="163"/>
    </location>
</feature>
<dbReference type="AlphaFoldDB" id="A0A3M7BU24"/>
<proteinExistence type="inferred from homology"/>
<comment type="caution">
    <text evidence="4">The sequence shown here is derived from an EMBL/GenBank/DDBJ whole genome shotgun (WGS) entry which is preliminary data.</text>
</comment>
<evidence type="ECO:0000256" key="1">
    <source>
        <dbReference type="ARBA" id="ARBA00008853"/>
    </source>
</evidence>
<evidence type="ECO:0000313" key="4">
    <source>
        <dbReference type="EMBL" id="RMY43313.1"/>
    </source>
</evidence>
<dbReference type="PANTHER" id="PTHR10907">
    <property type="entry name" value="REGUCALCIN"/>
    <property type="match status" value="1"/>
</dbReference>
<evidence type="ECO:0000256" key="2">
    <source>
        <dbReference type="SAM" id="MobiDB-lite"/>
    </source>
</evidence>
<feature type="non-terminal residue" evidence="4">
    <location>
        <position position="170"/>
    </location>
</feature>
<protein>
    <recommendedName>
        <fullName evidence="3">SMP-30/Gluconolactonase/LRE-like region domain-containing protein</fullName>
    </recommendedName>
</protein>
<evidence type="ECO:0000259" key="3">
    <source>
        <dbReference type="Pfam" id="PF08450"/>
    </source>
</evidence>
<dbReference type="SUPFAM" id="SSF63829">
    <property type="entry name" value="Calcium-dependent phosphotriesterase"/>
    <property type="match status" value="1"/>
</dbReference>
<dbReference type="PANTHER" id="PTHR10907:SF47">
    <property type="entry name" value="REGUCALCIN"/>
    <property type="match status" value="1"/>
</dbReference>
<name>A0A3M7BU24_HORWE</name>
<dbReference type="Pfam" id="PF08450">
    <property type="entry name" value="SGL"/>
    <property type="match status" value="1"/>
</dbReference>
<reference evidence="4 5" key="1">
    <citation type="journal article" date="2018" name="BMC Genomics">
        <title>Genomic evidence for intraspecific hybridization in a clonal and extremely halotolerant yeast.</title>
        <authorList>
            <person name="Gostincar C."/>
            <person name="Stajich J.E."/>
            <person name="Zupancic J."/>
            <person name="Zalar P."/>
            <person name="Gunde-Cimerman N."/>
        </authorList>
    </citation>
    <scope>NUCLEOTIDE SEQUENCE [LARGE SCALE GENOMIC DNA]</scope>
    <source>
        <strain evidence="4 5">EXF-2682</strain>
    </source>
</reference>
<organism evidence="4 5">
    <name type="scientific">Hortaea werneckii</name>
    <name type="common">Black yeast</name>
    <name type="synonym">Cladosporium werneckii</name>
    <dbReference type="NCBI Taxonomy" id="91943"/>
    <lineage>
        <taxon>Eukaryota</taxon>
        <taxon>Fungi</taxon>
        <taxon>Dikarya</taxon>
        <taxon>Ascomycota</taxon>
        <taxon>Pezizomycotina</taxon>
        <taxon>Dothideomycetes</taxon>
        <taxon>Dothideomycetidae</taxon>
        <taxon>Mycosphaerellales</taxon>
        <taxon>Teratosphaeriaceae</taxon>
        <taxon>Hortaea</taxon>
    </lineage>
</organism>
<accession>A0A3M7BU24</accession>
<dbReference type="OrthoDB" id="423498at2759"/>
<sequence length="170" mass="19281">MPEIKKYTIAEPYLNLQGGLLEAPFWEKSRDSLRFVDIVKKKLYFLRPQEGPSSLQTWDLDFNIGTTADIEGTETEFVFGGKYGYGIMNRETGESRWIRKFWHDEERKPDGGGKPGKGETREIRMRSNDGAVDAAGRFFVGAMNDPVVTETFTDEGSSSNLSPPLSFRLR</sequence>
<comment type="similarity">
    <text evidence="1">Belongs to the SMP-30/CGR1 family.</text>
</comment>